<reference evidence="1" key="1">
    <citation type="submission" date="2021-01" db="EMBL/GenBank/DDBJ databases">
        <title>Whole genome shotgun sequence of Rugosimonospora africana NBRC 104875.</title>
        <authorList>
            <person name="Komaki H."/>
            <person name="Tamura T."/>
        </authorList>
    </citation>
    <scope>NUCLEOTIDE SEQUENCE</scope>
    <source>
        <strain evidence="1">NBRC 104875</strain>
    </source>
</reference>
<dbReference type="Proteomes" id="UP000642748">
    <property type="component" value="Unassembled WGS sequence"/>
</dbReference>
<accession>A0A8J3VWK3</accession>
<protein>
    <recommendedName>
        <fullName evidence="3">Thiopeptide-type bacteriocin biosynthesis domain-containing protein</fullName>
    </recommendedName>
</protein>
<comment type="caution">
    <text evidence="1">The sequence shown here is derived from an EMBL/GenBank/DDBJ whole genome shotgun (WGS) entry which is preliminary data.</text>
</comment>
<name>A0A8J3VWK3_9ACTN</name>
<evidence type="ECO:0000313" key="1">
    <source>
        <dbReference type="EMBL" id="GIH21024.1"/>
    </source>
</evidence>
<dbReference type="EMBL" id="BONZ01000114">
    <property type="protein sequence ID" value="GIH21024.1"/>
    <property type="molecule type" value="Genomic_DNA"/>
</dbReference>
<evidence type="ECO:0008006" key="3">
    <source>
        <dbReference type="Google" id="ProtNLM"/>
    </source>
</evidence>
<dbReference type="AlphaFoldDB" id="A0A8J3VWK3"/>
<keyword evidence="2" id="KW-1185">Reference proteome</keyword>
<gene>
    <name evidence="1" type="ORF">Raf01_91960</name>
</gene>
<evidence type="ECO:0000313" key="2">
    <source>
        <dbReference type="Proteomes" id="UP000642748"/>
    </source>
</evidence>
<proteinExistence type="predicted"/>
<sequence>MNMTVIQRDVVVYYYDPIKAPLLRDAVLPALRHLQPGIEAHLERGWLHGPHVRLRLAGERHTLIDASAQLARGIARHLVDHRSRVRMSPDELSALATAAGRAELVPPPYEPFIDDNTVRVEEPDPAAAARVSGGPATRAVRAALLRAGVPAVEATVADVGRRADTTQARVRAAVIALAAHAAAGRWGLHSNYISYLSHLELYLHHADPDGTLRARHHAIWRRTADRVTDLVAGSVDANTSDPLAAAWQRWGATARDLAAAAHDRGELRSASPRDTLRRLAAFDDPTPLMAMHASTDSSEFHQLVQGFQRDADAQRGFDIERFCTNMLYLLLAVTDLTPAERYLAAALVTEAAQRLSGRTWREFVEEVLRSQAAAAATPR</sequence>
<organism evidence="1 2">
    <name type="scientific">Rugosimonospora africana</name>
    <dbReference type="NCBI Taxonomy" id="556532"/>
    <lineage>
        <taxon>Bacteria</taxon>
        <taxon>Bacillati</taxon>
        <taxon>Actinomycetota</taxon>
        <taxon>Actinomycetes</taxon>
        <taxon>Micromonosporales</taxon>
        <taxon>Micromonosporaceae</taxon>
        <taxon>Rugosimonospora</taxon>
    </lineage>
</organism>